<proteinExistence type="predicted"/>
<feature type="domain" description="Zn(2)-C6 fungal-type" evidence="3">
    <location>
        <begin position="13"/>
        <end position="49"/>
    </location>
</feature>
<keyword evidence="1" id="KW-0539">Nucleus</keyword>
<dbReference type="PROSITE" id="PS00463">
    <property type="entry name" value="ZN2_CY6_FUNGAL_1"/>
    <property type="match status" value="1"/>
</dbReference>
<dbReference type="GO" id="GO:0005634">
    <property type="term" value="C:nucleus"/>
    <property type="evidence" value="ECO:0007669"/>
    <property type="project" value="TreeGrafter"/>
</dbReference>
<dbReference type="EMBL" id="ML978136">
    <property type="protein sequence ID" value="KAF2093861.1"/>
    <property type="molecule type" value="Genomic_DNA"/>
</dbReference>
<dbReference type="AlphaFoldDB" id="A0A9P4I2J6"/>
<sequence length="785" mass="87910">MPVEQQFKRSYQACVNCRKKKIKCEPSVNDDGNLGPCMRCKRERKHCVFDAKRRPANWDTGSPPRPVNVDQNVINELVSGNAREATENRVEFSQPTAANISGSTDASLDQPHPAEQSETALSPEQQQLVDRVLKTCITNQHDALDLLCDACTVPESNYGDTPESDTTLASNNSHAQDGVRSSSAYVRSEQQKWFTTHYRLSRPNPKVLGIWRQYPPVAQGWLTAQEAVTYVDLFFENMRPHSIILDSAYADHSKHFDLVTKEHVLCSTILMLSSRYHLLNVQGAITRGFYLHDKLWKYCQSLFNQVSWGLSESHCGSLRSLGTIESFLLVTDWHPRCFHFNFDFPKSASDPKGRVGSEVSGDYLADPWHSNVISRLKLSNKMSWMSYGSALSLSHELGLFSGMSAREPGVIEDNAHSYERKDRLRKLLFLYINELVSITGTITPKTPFHTSMQATIGPEYQSTHTGPGIRLGPWIELARLRRSSSEILFSSSATTQSLLDSGGYGELLQHFKTQLDQWKSKFSHLLTISDTPVHVQVELLRIEYEYTRVCINSLAVQAIASAKVDTPSTVSATQFELNLPDQACLEELVEGCKSVLESALKLARLDSFKFVTVRTHTHVATASMYLIKALHVLGLRPGAPRQDTMLDLLDQIAQVFRTNTADDMHMGISFGSLLTQHIRTLTPQPRHALATKISGERDFDIMYGAEIEAVLQNNSEKTTESSVDVNAQLDTLAPPNLDPEVGGKGPGTQNFLDQILSASMQDWMAYGIQPNFSEPSQDWNMMDIF</sequence>
<protein>
    <recommendedName>
        <fullName evidence="3">Zn(2)-C6 fungal-type domain-containing protein</fullName>
    </recommendedName>
</protein>
<dbReference type="GO" id="GO:0009074">
    <property type="term" value="P:aromatic amino acid family catabolic process"/>
    <property type="evidence" value="ECO:0007669"/>
    <property type="project" value="TreeGrafter"/>
</dbReference>
<dbReference type="Proteomes" id="UP000799772">
    <property type="component" value="Unassembled WGS sequence"/>
</dbReference>
<dbReference type="Gene3D" id="4.10.240.10">
    <property type="entry name" value="Zn(2)-C6 fungal-type DNA-binding domain"/>
    <property type="match status" value="1"/>
</dbReference>
<evidence type="ECO:0000313" key="5">
    <source>
        <dbReference type="Proteomes" id="UP000799772"/>
    </source>
</evidence>
<feature type="region of interest" description="Disordered" evidence="2">
    <location>
        <begin position="81"/>
        <end position="124"/>
    </location>
</feature>
<gene>
    <name evidence="4" type="ORF">NA57DRAFT_61080</name>
</gene>
<dbReference type="GO" id="GO:0008270">
    <property type="term" value="F:zinc ion binding"/>
    <property type="evidence" value="ECO:0007669"/>
    <property type="project" value="InterPro"/>
</dbReference>
<dbReference type="InterPro" id="IPR052780">
    <property type="entry name" value="AAA_Catabolism_Regulators"/>
</dbReference>
<dbReference type="PANTHER" id="PTHR31644:SF2">
    <property type="entry name" value="TRANSCRIPTIONAL ACTIVATOR ARO80-RELATED"/>
    <property type="match status" value="1"/>
</dbReference>
<dbReference type="CDD" id="cd12148">
    <property type="entry name" value="fungal_TF_MHR"/>
    <property type="match status" value="1"/>
</dbReference>
<feature type="compositionally biased region" description="Polar residues" evidence="2">
    <location>
        <begin position="91"/>
        <end position="107"/>
    </location>
</feature>
<dbReference type="GO" id="GO:0045944">
    <property type="term" value="P:positive regulation of transcription by RNA polymerase II"/>
    <property type="evidence" value="ECO:0007669"/>
    <property type="project" value="TreeGrafter"/>
</dbReference>
<evidence type="ECO:0000259" key="3">
    <source>
        <dbReference type="PROSITE" id="PS50048"/>
    </source>
</evidence>
<comment type="caution">
    <text evidence="4">The sequence shown here is derived from an EMBL/GenBank/DDBJ whole genome shotgun (WGS) entry which is preliminary data.</text>
</comment>
<dbReference type="PROSITE" id="PS50048">
    <property type="entry name" value="ZN2_CY6_FUNGAL_2"/>
    <property type="match status" value="1"/>
</dbReference>
<dbReference type="SMART" id="SM00066">
    <property type="entry name" value="GAL4"/>
    <property type="match status" value="1"/>
</dbReference>
<dbReference type="InterPro" id="IPR001138">
    <property type="entry name" value="Zn2Cys6_DnaBD"/>
</dbReference>
<name>A0A9P4I2J6_9PEZI</name>
<dbReference type="Pfam" id="PF00172">
    <property type="entry name" value="Zn_clus"/>
    <property type="match status" value="1"/>
</dbReference>
<dbReference type="InterPro" id="IPR036864">
    <property type="entry name" value="Zn2-C6_fun-type_DNA-bd_sf"/>
</dbReference>
<evidence type="ECO:0000256" key="1">
    <source>
        <dbReference type="ARBA" id="ARBA00023242"/>
    </source>
</evidence>
<evidence type="ECO:0000256" key="2">
    <source>
        <dbReference type="SAM" id="MobiDB-lite"/>
    </source>
</evidence>
<dbReference type="PANTHER" id="PTHR31644">
    <property type="entry name" value="TRANSCRIPTIONAL ACTIVATOR ARO80-RELATED"/>
    <property type="match status" value="1"/>
</dbReference>
<keyword evidence="5" id="KW-1185">Reference proteome</keyword>
<organism evidence="4 5">
    <name type="scientific">Rhizodiscina lignyota</name>
    <dbReference type="NCBI Taxonomy" id="1504668"/>
    <lineage>
        <taxon>Eukaryota</taxon>
        <taxon>Fungi</taxon>
        <taxon>Dikarya</taxon>
        <taxon>Ascomycota</taxon>
        <taxon>Pezizomycotina</taxon>
        <taxon>Dothideomycetes</taxon>
        <taxon>Pleosporomycetidae</taxon>
        <taxon>Aulographales</taxon>
        <taxon>Rhizodiscinaceae</taxon>
        <taxon>Rhizodiscina</taxon>
    </lineage>
</organism>
<dbReference type="GO" id="GO:0000981">
    <property type="term" value="F:DNA-binding transcription factor activity, RNA polymerase II-specific"/>
    <property type="evidence" value="ECO:0007669"/>
    <property type="project" value="InterPro"/>
</dbReference>
<accession>A0A9P4I2J6</accession>
<dbReference type="OrthoDB" id="2262349at2759"/>
<reference evidence="4" key="1">
    <citation type="journal article" date="2020" name="Stud. Mycol.">
        <title>101 Dothideomycetes genomes: a test case for predicting lifestyles and emergence of pathogens.</title>
        <authorList>
            <person name="Haridas S."/>
            <person name="Albert R."/>
            <person name="Binder M."/>
            <person name="Bloem J."/>
            <person name="Labutti K."/>
            <person name="Salamov A."/>
            <person name="Andreopoulos B."/>
            <person name="Baker S."/>
            <person name="Barry K."/>
            <person name="Bills G."/>
            <person name="Bluhm B."/>
            <person name="Cannon C."/>
            <person name="Castanera R."/>
            <person name="Culley D."/>
            <person name="Daum C."/>
            <person name="Ezra D."/>
            <person name="Gonzalez J."/>
            <person name="Henrissat B."/>
            <person name="Kuo A."/>
            <person name="Liang C."/>
            <person name="Lipzen A."/>
            <person name="Lutzoni F."/>
            <person name="Magnuson J."/>
            <person name="Mondo S."/>
            <person name="Nolan M."/>
            <person name="Ohm R."/>
            <person name="Pangilinan J."/>
            <person name="Park H.-J."/>
            <person name="Ramirez L."/>
            <person name="Alfaro M."/>
            <person name="Sun H."/>
            <person name="Tritt A."/>
            <person name="Yoshinaga Y."/>
            <person name="Zwiers L.-H."/>
            <person name="Turgeon B."/>
            <person name="Goodwin S."/>
            <person name="Spatafora J."/>
            <person name="Crous P."/>
            <person name="Grigoriev I."/>
        </authorList>
    </citation>
    <scope>NUCLEOTIDE SEQUENCE</scope>
    <source>
        <strain evidence="4">CBS 133067</strain>
    </source>
</reference>
<dbReference type="CDD" id="cd00067">
    <property type="entry name" value="GAL4"/>
    <property type="match status" value="1"/>
</dbReference>
<feature type="region of interest" description="Disordered" evidence="2">
    <location>
        <begin position="158"/>
        <end position="182"/>
    </location>
</feature>
<dbReference type="SUPFAM" id="SSF57701">
    <property type="entry name" value="Zn2/Cys6 DNA-binding domain"/>
    <property type="match status" value="1"/>
</dbReference>
<evidence type="ECO:0000313" key="4">
    <source>
        <dbReference type="EMBL" id="KAF2093861.1"/>
    </source>
</evidence>